<comment type="similarity">
    <text evidence="2">Belongs to the adaptor complexes small subunit family.</text>
</comment>
<gene>
    <name evidence="7" type="ORF">PHJA_001798600</name>
</gene>
<dbReference type="PANTHER" id="PTHR11753">
    <property type="entry name" value="ADAPTOR COMPLEXES SMALL SUBUNIT FAMILY"/>
    <property type="match status" value="1"/>
</dbReference>
<evidence type="ECO:0000256" key="3">
    <source>
        <dbReference type="ARBA" id="ARBA00022448"/>
    </source>
</evidence>
<keyword evidence="4" id="KW-0653">Protein transport</keyword>
<evidence type="ECO:0000256" key="5">
    <source>
        <dbReference type="ARBA" id="ARBA00023136"/>
    </source>
</evidence>
<keyword evidence="8" id="KW-1185">Reference proteome</keyword>
<dbReference type="OrthoDB" id="10261046at2759"/>
<dbReference type="EMBL" id="BMAC01000444">
    <property type="protein sequence ID" value="GFP96545.1"/>
    <property type="molecule type" value="Genomic_DNA"/>
</dbReference>
<keyword evidence="5" id="KW-0472">Membrane</keyword>
<dbReference type="SUPFAM" id="SSF64356">
    <property type="entry name" value="SNARE-like"/>
    <property type="match status" value="1"/>
</dbReference>
<protein>
    <submittedName>
        <fullName evidence="7">Ap-3 complex subunit sigma</fullName>
    </submittedName>
</protein>
<evidence type="ECO:0000256" key="1">
    <source>
        <dbReference type="ARBA" id="ARBA00004308"/>
    </source>
</evidence>
<dbReference type="InterPro" id="IPR022775">
    <property type="entry name" value="AP_mu_sigma_su"/>
</dbReference>
<comment type="caution">
    <text evidence="7">The sequence shown here is derived from an EMBL/GenBank/DDBJ whole genome shotgun (WGS) entry which is preliminary data.</text>
</comment>
<evidence type="ECO:0000256" key="4">
    <source>
        <dbReference type="ARBA" id="ARBA00022927"/>
    </source>
</evidence>
<evidence type="ECO:0000256" key="2">
    <source>
        <dbReference type="ARBA" id="ARBA00006972"/>
    </source>
</evidence>
<dbReference type="Gene3D" id="3.30.450.60">
    <property type="match status" value="1"/>
</dbReference>
<sequence length="274" mass="30977">MQRLYGEDNNQLHQFKEDHLPLDLSGTAIGAIAATEQIKIEASVTLNITFKTSPCFQFTQSASRSSVHTFRVSEKAYWNWKPIRENDDTRSDNNKRSRKTTPRQILSVSVLCSRAENVSNFVKVDSLFGPDVRLVHKTFATLYFVFIFDNAENELAMLDLMQVFVETLDKCFSNVCELDIVFNFKKVHTILDEIILGGQVLETSSSEVVKADGEQFKLNYFINPQLAGSIAAVNCNSLILLNLCQARRIYSFSDIATSSHLKSFGNAMEHDLEL</sequence>
<reference evidence="7" key="1">
    <citation type="submission" date="2020-07" db="EMBL/GenBank/DDBJ databases">
        <title>Ethylene signaling mediates host invasion by parasitic plants.</title>
        <authorList>
            <person name="Yoshida S."/>
        </authorList>
    </citation>
    <scope>NUCLEOTIDE SEQUENCE</scope>
    <source>
        <strain evidence="7">Okayama</strain>
    </source>
</reference>
<dbReference type="Proteomes" id="UP000653305">
    <property type="component" value="Unassembled WGS sequence"/>
</dbReference>
<evidence type="ECO:0000313" key="7">
    <source>
        <dbReference type="EMBL" id="GFP96545.1"/>
    </source>
</evidence>
<dbReference type="AlphaFoldDB" id="A0A830CNB2"/>
<comment type="subcellular location">
    <subcellularLocation>
        <location evidence="1">Endomembrane system</location>
    </subcellularLocation>
</comment>
<feature type="domain" description="AP complex mu/sigma subunit" evidence="6">
    <location>
        <begin position="109"/>
        <end position="210"/>
    </location>
</feature>
<dbReference type="GO" id="GO:0015031">
    <property type="term" value="P:protein transport"/>
    <property type="evidence" value="ECO:0007669"/>
    <property type="project" value="UniProtKB-KW"/>
</dbReference>
<evidence type="ECO:0000313" key="8">
    <source>
        <dbReference type="Proteomes" id="UP000653305"/>
    </source>
</evidence>
<dbReference type="Pfam" id="PF01217">
    <property type="entry name" value="Clat_adaptor_s"/>
    <property type="match status" value="1"/>
</dbReference>
<dbReference type="InterPro" id="IPR016635">
    <property type="entry name" value="AP_complex_ssu"/>
</dbReference>
<organism evidence="7 8">
    <name type="scientific">Phtheirospermum japonicum</name>
    <dbReference type="NCBI Taxonomy" id="374723"/>
    <lineage>
        <taxon>Eukaryota</taxon>
        <taxon>Viridiplantae</taxon>
        <taxon>Streptophyta</taxon>
        <taxon>Embryophyta</taxon>
        <taxon>Tracheophyta</taxon>
        <taxon>Spermatophyta</taxon>
        <taxon>Magnoliopsida</taxon>
        <taxon>eudicotyledons</taxon>
        <taxon>Gunneridae</taxon>
        <taxon>Pentapetalae</taxon>
        <taxon>asterids</taxon>
        <taxon>lamiids</taxon>
        <taxon>Lamiales</taxon>
        <taxon>Orobanchaceae</taxon>
        <taxon>Orobanchaceae incertae sedis</taxon>
        <taxon>Phtheirospermum</taxon>
    </lineage>
</organism>
<evidence type="ECO:0000259" key="6">
    <source>
        <dbReference type="Pfam" id="PF01217"/>
    </source>
</evidence>
<dbReference type="GO" id="GO:0012505">
    <property type="term" value="C:endomembrane system"/>
    <property type="evidence" value="ECO:0007669"/>
    <property type="project" value="UniProtKB-SubCell"/>
</dbReference>
<proteinExistence type="inferred from homology"/>
<accession>A0A830CNB2</accession>
<name>A0A830CNB2_9LAMI</name>
<keyword evidence="3" id="KW-0813">Transport</keyword>
<dbReference type="InterPro" id="IPR011012">
    <property type="entry name" value="Longin-like_dom_sf"/>
</dbReference>